<feature type="region of interest" description="Disordered" evidence="4">
    <location>
        <begin position="152"/>
        <end position="203"/>
    </location>
</feature>
<dbReference type="PROSITE" id="PS50995">
    <property type="entry name" value="HTH_MARR_2"/>
    <property type="match status" value="1"/>
</dbReference>
<feature type="domain" description="HTH marR-type" evidence="5">
    <location>
        <begin position="19"/>
        <end position="148"/>
    </location>
</feature>
<evidence type="ECO:0000256" key="4">
    <source>
        <dbReference type="SAM" id="MobiDB-lite"/>
    </source>
</evidence>
<dbReference type="SMART" id="SM00347">
    <property type="entry name" value="HTH_MARR"/>
    <property type="match status" value="1"/>
</dbReference>
<evidence type="ECO:0000256" key="2">
    <source>
        <dbReference type="ARBA" id="ARBA00023125"/>
    </source>
</evidence>
<evidence type="ECO:0000256" key="1">
    <source>
        <dbReference type="ARBA" id="ARBA00023015"/>
    </source>
</evidence>
<gene>
    <name evidence="6" type="ORF">ACFQ27_11025</name>
</gene>
<evidence type="ECO:0000313" key="7">
    <source>
        <dbReference type="Proteomes" id="UP001597216"/>
    </source>
</evidence>
<dbReference type="Pfam" id="PF12802">
    <property type="entry name" value="MarR_2"/>
    <property type="match status" value="1"/>
</dbReference>
<keyword evidence="2" id="KW-0238">DNA-binding</keyword>
<feature type="compositionally biased region" description="Basic and acidic residues" evidence="4">
    <location>
        <begin position="176"/>
        <end position="196"/>
    </location>
</feature>
<organism evidence="6 7">
    <name type="scientific">Phenylobacterium conjunctum</name>
    <dbReference type="NCBI Taxonomy" id="1298959"/>
    <lineage>
        <taxon>Bacteria</taxon>
        <taxon>Pseudomonadati</taxon>
        <taxon>Pseudomonadota</taxon>
        <taxon>Alphaproteobacteria</taxon>
        <taxon>Caulobacterales</taxon>
        <taxon>Caulobacteraceae</taxon>
        <taxon>Phenylobacterium</taxon>
    </lineage>
</organism>
<evidence type="ECO:0000313" key="6">
    <source>
        <dbReference type="EMBL" id="MFD1191113.1"/>
    </source>
</evidence>
<keyword evidence="7" id="KW-1185">Reference proteome</keyword>
<dbReference type="PRINTS" id="PR00598">
    <property type="entry name" value="HTHMARR"/>
</dbReference>
<sequence length="203" mass="21384">MSKAKSAKSGGLPALDKSPSHLLHRALQVALDLYAEEFGPGGLTQRQYAVLSAVATQDGLTQTDLVRITGIDRSTLADMAARMITKGLLERQRSASDARANAVSLTEAGRAALEDAQPKMAAVDARLLKLLSGGKRDALTGLLRDLVKGGDEAAAPEAVKPPKPPKPEKVKKAKADKKPKAEKPAKSPKPEKADKPKKAKKAA</sequence>
<dbReference type="InterPro" id="IPR000835">
    <property type="entry name" value="HTH_MarR-typ"/>
</dbReference>
<proteinExistence type="predicted"/>
<keyword evidence="3" id="KW-0804">Transcription</keyword>
<evidence type="ECO:0000259" key="5">
    <source>
        <dbReference type="PROSITE" id="PS50995"/>
    </source>
</evidence>
<reference evidence="7" key="1">
    <citation type="journal article" date="2019" name="Int. J. Syst. Evol. Microbiol.">
        <title>The Global Catalogue of Microorganisms (GCM) 10K type strain sequencing project: providing services to taxonomists for standard genome sequencing and annotation.</title>
        <authorList>
            <consortium name="The Broad Institute Genomics Platform"/>
            <consortium name="The Broad Institute Genome Sequencing Center for Infectious Disease"/>
            <person name="Wu L."/>
            <person name="Ma J."/>
        </authorList>
    </citation>
    <scope>NUCLEOTIDE SEQUENCE [LARGE SCALE GENOMIC DNA]</scope>
    <source>
        <strain evidence="7">CCUG 55074</strain>
    </source>
</reference>
<dbReference type="Gene3D" id="1.10.10.10">
    <property type="entry name" value="Winged helix-like DNA-binding domain superfamily/Winged helix DNA-binding domain"/>
    <property type="match status" value="1"/>
</dbReference>
<dbReference type="InterPro" id="IPR036390">
    <property type="entry name" value="WH_DNA-bd_sf"/>
</dbReference>
<keyword evidence="1" id="KW-0805">Transcription regulation</keyword>
<dbReference type="EMBL" id="JBHTLQ010000021">
    <property type="protein sequence ID" value="MFD1191113.1"/>
    <property type="molecule type" value="Genomic_DNA"/>
</dbReference>
<protein>
    <submittedName>
        <fullName evidence="6">MarR family winged helix-turn-helix transcriptional regulator</fullName>
    </submittedName>
</protein>
<dbReference type="Proteomes" id="UP001597216">
    <property type="component" value="Unassembled WGS sequence"/>
</dbReference>
<dbReference type="SUPFAM" id="SSF46785">
    <property type="entry name" value="Winged helix' DNA-binding domain"/>
    <property type="match status" value="1"/>
</dbReference>
<dbReference type="RefSeq" id="WP_377353618.1">
    <property type="nucleotide sequence ID" value="NZ_JBHTLQ010000021.1"/>
</dbReference>
<dbReference type="PANTHER" id="PTHR42756:SF1">
    <property type="entry name" value="TRANSCRIPTIONAL REPRESSOR OF EMRAB OPERON"/>
    <property type="match status" value="1"/>
</dbReference>
<comment type="caution">
    <text evidence="6">The sequence shown here is derived from an EMBL/GenBank/DDBJ whole genome shotgun (WGS) entry which is preliminary data.</text>
</comment>
<dbReference type="PANTHER" id="PTHR42756">
    <property type="entry name" value="TRANSCRIPTIONAL REGULATOR, MARR"/>
    <property type="match status" value="1"/>
</dbReference>
<evidence type="ECO:0000256" key="3">
    <source>
        <dbReference type="ARBA" id="ARBA00023163"/>
    </source>
</evidence>
<dbReference type="InterPro" id="IPR036388">
    <property type="entry name" value="WH-like_DNA-bd_sf"/>
</dbReference>
<accession>A0ABW3T2T6</accession>
<name>A0ABW3T2T6_9CAUL</name>